<dbReference type="Pfam" id="PF13560">
    <property type="entry name" value="HTH_31"/>
    <property type="match status" value="1"/>
</dbReference>
<reference evidence="2 5" key="2">
    <citation type="submission" date="2024-01" db="EMBL/GenBank/DDBJ databases">
        <title>Metagenomic exploration of the rhizosphere soil microbial community and their significance in facilitating the development of wild simulated ginseng.</title>
        <authorList>
            <person name="Huang J."/>
        </authorList>
    </citation>
    <scope>NUCLEOTIDE SEQUENCE [LARGE SCALE GENOMIC DNA]</scope>
    <source>
        <strain evidence="2 5">WY141</strain>
    </source>
</reference>
<dbReference type="InterPro" id="IPR001387">
    <property type="entry name" value="Cro/C1-type_HTH"/>
</dbReference>
<sequence length="283" mass="31395">MPPRKAPTARQCRVGIELRKMRQNAGLALAEAAALLSTDRTTISNTESGRFGVSGDRVRTWAAGYACADEAYVEALVAMAEERGRGWWEDYRNELTSGPLDLAELEHHAAGIRSVQLMHMPGLLQSEDYARAVFAEAVPELPLARRRRLLSHRLKRRDVLDREAAPTCTFLIHEAALRMVYGDSGVARGQLAYLLRESERDNVIVRVVPFAAGGFPETGSSTHYVYGPVPQLDTVQTDTATGPAFLDAETRLANYRATMDRVEGLSLDPRKSRDFIREIAQQV</sequence>
<evidence type="ECO:0000313" key="4">
    <source>
        <dbReference type="Proteomes" id="UP000471648"/>
    </source>
</evidence>
<name>A0A6N9V7V0_STRMI</name>
<proteinExistence type="predicted"/>
<dbReference type="Pfam" id="PF19054">
    <property type="entry name" value="DUF5753"/>
    <property type="match status" value="1"/>
</dbReference>
<evidence type="ECO:0000313" key="3">
    <source>
        <dbReference type="EMBL" id="NEB66171.1"/>
    </source>
</evidence>
<comment type="caution">
    <text evidence="3">The sequence shown here is derived from an EMBL/GenBank/DDBJ whole genome shotgun (WGS) entry which is preliminary data.</text>
</comment>
<dbReference type="Proteomes" id="UP001456562">
    <property type="component" value="Unassembled WGS sequence"/>
</dbReference>
<dbReference type="InterPro" id="IPR043917">
    <property type="entry name" value="DUF5753"/>
</dbReference>
<keyword evidence="5" id="KW-1185">Reference proteome</keyword>
<evidence type="ECO:0000259" key="1">
    <source>
        <dbReference type="SMART" id="SM00530"/>
    </source>
</evidence>
<dbReference type="AlphaFoldDB" id="A0A6N9V7V0"/>
<dbReference type="GO" id="GO:0003677">
    <property type="term" value="F:DNA binding"/>
    <property type="evidence" value="ECO:0007669"/>
    <property type="project" value="InterPro"/>
</dbReference>
<reference evidence="3 4" key="1">
    <citation type="submission" date="2020-01" db="EMBL/GenBank/DDBJ databases">
        <title>Insect and environment-associated Actinomycetes.</title>
        <authorList>
            <person name="Currrie C."/>
            <person name="Chevrette M."/>
            <person name="Carlson C."/>
            <person name="Stubbendieck R."/>
            <person name="Wendt-Pienkowski E."/>
        </authorList>
    </citation>
    <scope>NUCLEOTIDE SEQUENCE [LARGE SCALE GENOMIC DNA]</scope>
    <source>
        <strain evidence="3 4">SID14438</strain>
    </source>
</reference>
<gene>
    <name evidence="2" type="ORF">ABR748_29310</name>
    <name evidence="3" type="ORF">G3I39_03660</name>
</gene>
<feature type="domain" description="HTH cro/C1-type" evidence="1">
    <location>
        <begin position="17"/>
        <end position="72"/>
    </location>
</feature>
<dbReference type="Proteomes" id="UP000471648">
    <property type="component" value="Unassembled WGS sequence"/>
</dbReference>
<dbReference type="SMART" id="SM00530">
    <property type="entry name" value="HTH_XRE"/>
    <property type="match status" value="1"/>
</dbReference>
<dbReference type="RefSeq" id="WP_164356204.1">
    <property type="nucleotide sequence ID" value="NZ_CP109211.1"/>
</dbReference>
<dbReference type="Gene3D" id="1.10.260.40">
    <property type="entry name" value="lambda repressor-like DNA-binding domains"/>
    <property type="match status" value="1"/>
</dbReference>
<protein>
    <submittedName>
        <fullName evidence="2">DUF5753 domain-containing protein</fullName>
    </submittedName>
    <submittedName>
        <fullName evidence="3">Helix-turn-helix domain-containing protein</fullName>
    </submittedName>
</protein>
<dbReference type="InterPro" id="IPR010982">
    <property type="entry name" value="Lambda_DNA-bd_dom_sf"/>
</dbReference>
<dbReference type="SUPFAM" id="SSF47413">
    <property type="entry name" value="lambda repressor-like DNA-binding domains"/>
    <property type="match status" value="1"/>
</dbReference>
<dbReference type="EMBL" id="JAAGME010000192">
    <property type="protein sequence ID" value="NEB66171.1"/>
    <property type="molecule type" value="Genomic_DNA"/>
</dbReference>
<dbReference type="EMBL" id="JBEJUE010000034">
    <property type="protein sequence ID" value="MER0428286.1"/>
    <property type="molecule type" value="Genomic_DNA"/>
</dbReference>
<evidence type="ECO:0000313" key="5">
    <source>
        <dbReference type="Proteomes" id="UP001456562"/>
    </source>
</evidence>
<organism evidence="3 4">
    <name type="scientific">Streptomyces microflavus</name>
    <name type="common">Streptomyces lipmanii</name>
    <dbReference type="NCBI Taxonomy" id="1919"/>
    <lineage>
        <taxon>Bacteria</taxon>
        <taxon>Bacillati</taxon>
        <taxon>Actinomycetota</taxon>
        <taxon>Actinomycetes</taxon>
        <taxon>Kitasatosporales</taxon>
        <taxon>Streptomycetaceae</taxon>
        <taxon>Streptomyces</taxon>
    </lineage>
</organism>
<evidence type="ECO:0000313" key="2">
    <source>
        <dbReference type="EMBL" id="MER0428286.1"/>
    </source>
</evidence>
<accession>A0A6N9V7V0</accession>